<dbReference type="Proteomes" id="UP000031549">
    <property type="component" value="Unassembled WGS sequence"/>
</dbReference>
<feature type="transmembrane region" description="Helical" evidence="1">
    <location>
        <begin position="134"/>
        <end position="158"/>
    </location>
</feature>
<keyword evidence="1" id="KW-1133">Transmembrane helix</keyword>
<keyword evidence="3" id="KW-1185">Reference proteome</keyword>
<accession>A0A846HG33</accession>
<sequence length="456" mass="48869">MSQQASTHLLIPESSEELIGSEPWSIESYADGFMDELFADIDNILHSNGMPSQTIHYSSRASRSSIEDLQRALYPEYVIPTPQRSQIVLPETSPPIQTASQGKKQLSTFVVDAPGTTKSVSKKHHKARIAWGKLLSFGATLGVAIAGIIFLLNSGLIYRINSNLVEQSVQQPKLKTQLPAKVEVEADLVQYMLGALAIIDRQEAKSSQKSTKSAIATAVIPTQTAFAYVTPTIKPPARGNLPPVLAANNTTPAAPRTTIVERIYIPVYQAPQPMRYAPPPIAGVRKVLPTVPSHAAKPAPVKKALKSVPKPAKPVPANMVTAAVRTELKPVAVRTAPITLRQPSKPLPVLKVTAFQAAPPKLPAATAPSAPTPKEPKTVEKQAYVETVAAPTNTLEGLLELGDKSAALFKVDGVTRRIDVGESIGSSGWTLVEVSKGEAVVRRNGEVRSIYTGQNL</sequence>
<protein>
    <recommendedName>
        <fullName evidence="4">Type II secretion system protein GspC N-terminal domain-containing protein</fullName>
    </recommendedName>
</protein>
<evidence type="ECO:0000256" key="1">
    <source>
        <dbReference type="SAM" id="Phobius"/>
    </source>
</evidence>
<dbReference type="RefSeq" id="WP_039752715.1">
    <property type="nucleotide sequence ID" value="NZ_JTCM02000087.1"/>
</dbReference>
<gene>
    <name evidence="2" type="ORF">PI95_025950</name>
</gene>
<evidence type="ECO:0008006" key="4">
    <source>
        <dbReference type="Google" id="ProtNLM"/>
    </source>
</evidence>
<keyword evidence="1" id="KW-0812">Transmembrane</keyword>
<proteinExistence type="predicted"/>
<evidence type="ECO:0000313" key="2">
    <source>
        <dbReference type="EMBL" id="NEU75908.1"/>
    </source>
</evidence>
<organism evidence="2 3">
    <name type="scientific">Hassallia byssoidea VB512170</name>
    <dbReference type="NCBI Taxonomy" id="1304833"/>
    <lineage>
        <taxon>Bacteria</taxon>
        <taxon>Bacillati</taxon>
        <taxon>Cyanobacteriota</taxon>
        <taxon>Cyanophyceae</taxon>
        <taxon>Nostocales</taxon>
        <taxon>Tolypothrichaceae</taxon>
        <taxon>Hassallia</taxon>
    </lineage>
</organism>
<keyword evidence="1" id="KW-0472">Membrane</keyword>
<evidence type="ECO:0000313" key="3">
    <source>
        <dbReference type="Proteomes" id="UP000031549"/>
    </source>
</evidence>
<name>A0A846HG33_9CYAN</name>
<comment type="caution">
    <text evidence="2">The sequence shown here is derived from an EMBL/GenBank/DDBJ whole genome shotgun (WGS) entry which is preliminary data.</text>
</comment>
<dbReference type="AlphaFoldDB" id="A0A846HG33"/>
<dbReference type="EMBL" id="JTCM02000087">
    <property type="protein sequence ID" value="NEU75908.1"/>
    <property type="molecule type" value="Genomic_DNA"/>
</dbReference>
<reference evidence="2 3" key="1">
    <citation type="journal article" date="2015" name="Genome Announc.">
        <title>Draft Genome Sequence of Cyanobacterium Hassallia byssoidea Strain VB512170, Isolated from Monuments in India.</title>
        <authorList>
            <person name="Singh D."/>
            <person name="Chandrababunaidu M.M."/>
            <person name="Panda A."/>
            <person name="Sen D."/>
            <person name="Bhattacharyya S."/>
            <person name="Adhikary S.P."/>
            <person name="Tripathy S."/>
        </authorList>
    </citation>
    <scope>NUCLEOTIDE SEQUENCE [LARGE SCALE GENOMIC DNA]</scope>
    <source>
        <strain evidence="2 3">VB512170</strain>
    </source>
</reference>